<keyword evidence="2" id="KW-1185">Reference proteome</keyword>
<dbReference type="Proteomes" id="UP001156215">
    <property type="component" value="Chromosome"/>
</dbReference>
<protein>
    <submittedName>
        <fullName evidence="1">Uncharacterized protein</fullName>
    </submittedName>
</protein>
<dbReference type="RefSeq" id="WP_269308637.1">
    <property type="nucleotide sequence ID" value="NZ_CP098242.1"/>
</dbReference>
<gene>
    <name evidence="1" type="ORF">NB640_10410</name>
</gene>
<accession>A0A9E9LVJ4</accession>
<name>A0A9E9LVJ4_9BURK</name>
<dbReference type="AlphaFoldDB" id="A0A9E9LVJ4"/>
<proteinExistence type="predicted"/>
<evidence type="ECO:0000313" key="2">
    <source>
        <dbReference type="Proteomes" id="UP001156215"/>
    </source>
</evidence>
<organism evidence="1 2">
    <name type="scientific">Oxalobacter vibrioformis</name>
    <dbReference type="NCBI Taxonomy" id="933080"/>
    <lineage>
        <taxon>Bacteria</taxon>
        <taxon>Pseudomonadati</taxon>
        <taxon>Pseudomonadota</taxon>
        <taxon>Betaproteobacteria</taxon>
        <taxon>Burkholderiales</taxon>
        <taxon>Oxalobacteraceae</taxon>
        <taxon>Oxalobacter</taxon>
    </lineage>
</organism>
<reference evidence="1" key="1">
    <citation type="journal article" date="2022" name="Front. Microbiol.">
        <title>New perspectives on an old grouping: The genomic and phenotypic variability of Oxalobacter formigenes and the implications for calcium oxalate stone prevention.</title>
        <authorList>
            <person name="Chmiel J.A."/>
            <person name="Carr C."/>
            <person name="Stuivenberg G.A."/>
            <person name="Venema R."/>
            <person name="Chanyi R.M."/>
            <person name="Al K.F."/>
            <person name="Giguere D."/>
            <person name="Say H."/>
            <person name="Akouris P.P."/>
            <person name="Dominguez Romero S.A."/>
            <person name="Kwong A."/>
            <person name="Tai V."/>
            <person name="Koval S.F."/>
            <person name="Razvi H."/>
            <person name="Bjazevic J."/>
            <person name="Burton J.P."/>
        </authorList>
    </citation>
    <scope>NUCLEOTIDE SEQUENCE</scope>
    <source>
        <strain evidence="1">WoOx3</strain>
    </source>
</reference>
<evidence type="ECO:0000313" key="1">
    <source>
        <dbReference type="EMBL" id="WAW09634.1"/>
    </source>
</evidence>
<sequence>MSDWQLKQATEALFKVLESQEGMIPKNPTGFGAAKFCTDFIDAYVLWLKNKKD</sequence>
<dbReference type="EMBL" id="CP098242">
    <property type="protein sequence ID" value="WAW09634.1"/>
    <property type="molecule type" value="Genomic_DNA"/>
</dbReference>
<dbReference type="KEGG" id="ovb:NB640_10410"/>